<dbReference type="GO" id="GO:0004375">
    <property type="term" value="F:glycine dehydrogenase (decarboxylating) activity"/>
    <property type="evidence" value="ECO:0007669"/>
    <property type="project" value="UniProtKB-EC"/>
</dbReference>
<keyword evidence="7" id="KW-1185">Reference proteome</keyword>
<accession>F7NPH7</accession>
<proteinExistence type="inferred from homology"/>
<evidence type="ECO:0000313" key="6">
    <source>
        <dbReference type="EMBL" id="EGO62057.1"/>
    </source>
</evidence>
<keyword evidence="2 4" id="KW-0560">Oxidoreductase</keyword>
<dbReference type="Pfam" id="PF02347">
    <property type="entry name" value="GDC-P"/>
    <property type="match status" value="1"/>
</dbReference>
<dbReference type="InterPro" id="IPR015424">
    <property type="entry name" value="PyrdxlP-dep_Trfase"/>
</dbReference>
<dbReference type="PANTHER" id="PTHR42806:SF1">
    <property type="entry name" value="GLYCINE DEHYDROGENASE (DECARBOXYLATING)"/>
    <property type="match status" value="1"/>
</dbReference>
<dbReference type="HAMAP" id="MF_00712">
    <property type="entry name" value="GcvPA"/>
    <property type="match status" value="1"/>
</dbReference>
<comment type="subunit">
    <text evidence="4">The glycine cleavage system is composed of four proteins: P, T, L and H. In this organism, the P 'protein' is a heterodimer of two subunits.</text>
</comment>
<comment type="caution">
    <text evidence="6">The sequence shown here is derived from an EMBL/GenBank/DDBJ whole genome shotgun (WGS) entry which is preliminary data.</text>
</comment>
<dbReference type="EC" id="1.4.4.2" evidence="4"/>
<evidence type="ECO:0000256" key="3">
    <source>
        <dbReference type="ARBA" id="ARBA00049026"/>
    </source>
</evidence>
<dbReference type="PIRSF" id="PIRSF006815">
    <property type="entry name" value="GcvPA"/>
    <property type="match status" value="1"/>
</dbReference>
<evidence type="ECO:0000256" key="1">
    <source>
        <dbReference type="ARBA" id="ARBA00003788"/>
    </source>
</evidence>
<organism evidence="6 7">
    <name type="scientific">Acetonema longum DSM 6540</name>
    <dbReference type="NCBI Taxonomy" id="1009370"/>
    <lineage>
        <taxon>Bacteria</taxon>
        <taxon>Bacillati</taxon>
        <taxon>Bacillota</taxon>
        <taxon>Negativicutes</taxon>
        <taxon>Acetonemataceae</taxon>
        <taxon>Acetonema</taxon>
    </lineage>
</organism>
<evidence type="ECO:0000256" key="2">
    <source>
        <dbReference type="ARBA" id="ARBA00023002"/>
    </source>
</evidence>
<dbReference type="Gene3D" id="3.90.1150.10">
    <property type="entry name" value="Aspartate Aminotransferase, domain 1"/>
    <property type="match status" value="1"/>
</dbReference>
<dbReference type="eggNOG" id="COG0403">
    <property type="taxonomic scope" value="Bacteria"/>
</dbReference>
<dbReference type="STRING" id="1009370.ALO_20112"/>
<evidence type="ECO:0000313" key="7">
    <source>
        <dbReference type="Proteomes" id="UP000003240"/>
    </source>
</evidence>
<comment type="catalytic activity">
    <reaction evidence="3 4">
        <text>N(6)-[(R)-lipoyl]-L-lysyl-[glycine-cleavage complex H protein] + glycine + H(+) = N(6)-[(R)-S(8)-aminomethyldihydrolipoyl]-L-lysyl-[glycine-cleavage complex H protein] + CO2</text>
        <dbReference type="Rhea" id="RHEA:24304"/>
        <dbReference type="Rhea" id="RHEA-COMP:10494"/>
        <dbReference type="Rhea" id="RHEA-COMP:10495"/>
        <dbReference type="ChEBI" id="CHEBI:15378"/>
        <dbReference type="ChEBI" id="CHEBI:16526"/>
        <dbReference type="ChEBI" id="CHEBI:57305"/>
        <dbReference type="ChEBI" id="CHEBI:83099"/>
        <dbReference type="ChEBI" id="CHEBI:83143"/>
        <dbReference type="EC" id="1.4.4.2"/>
    </reaction>
</comment>
<dbReference type="InterPro" id="IPR015422">
    <property type="entry name" value="PyrdxlP-dep_Trfase_small"/>
</dbReference>
<dbReference type="SUPFAM" id="SSF53383">
    <property type="entry name" value="PLP-dependent transferases"/>
    <property type="match status" value="1"/>
</dbReference>
<feature type="domain" description="Glycine cleavage system P-protein N-terminal" evidence="5">
    <location>
        <begin position="4"/>
        <end position="443"/>
    </location>
</feature>
<dbReference type="InterPro" id="IPR023010">
    <property type="entry name" value="GcvPA"/>
</dbReference>
<evidence type="ECO:0000259" key="5">
    <source>
        <dbReference type="Pfam" id="PF02347"/>
    </source>
</evidence>
<comment type="function">
    <text evidence="1 4">The glycine cleavage system catalyzes the degradation of glycine. The P protein binds the alpha-amino group of glycine through its pyridoxal phosphate cofactor; CO(2) is released and the remaining methylamine moiety is then transferred to the lipoamide cofactor of the H protein.</text>
</comment>
<gene>
    <name evidence="4" type="primary">gcvPA</name>
    <name evidence="6" type="ORF">ALO_20112</name>
</gene>
<dbReference type="GO" id="GO:0009116">
    <property type="term" value="P:nucleoside metabolic process"/>
    <property type="evidence" value="ECO:0007669"/>
    <property type="project" value="InterPro"/>
</dbReference>
<sequence length="448" mass="48586">MIRSYLPHTEADRQAMLGVIGVHSAQELFADIPPNLRLARSLDLPAAMAEPELARHLQDMAKSNASLEDYACFLGAGSYDHYIPSVVDHVIRRSEFYTAYTQYQPEIAQGYLQALWEYQSMICEITGMEAANASMYDGGTALAEAAMAACGAVGRNEVIVAGTVHPHYRTLLGTYSIDKGYQIKEAAWAEGVTDLPKLEQQVSSATAAVLIQMPNFFGCLEDVKAIADIAHAKGALLVAAVNPISLGVLEAPGLLGADLVAGEGQPLGLSTSFGGPYLGFFAASEKLLRKMPGRIVGQTTDHEGTRGFVLTLQAREQHIRREKAVSNICSNEALCALTAAVYLSSVGKGGFRQIAELCLNKAHYAYSRLTALKGWRTEFFSPFFHEFVLHCDQPVAEINRALLAKKIIGGLDLEHYYPELAGCMLIAVTEKRTRADIDRLAAALEAMV</sequence>
<name>F7NPH7_9FIRM</name>
<dbReference type="CDD" id="cd00613">
    <property type="entry name" value="GDC-P"/>
    <property type="match status" value="1"/>
</dbReference>
<protein>
    <recommendedName>
        <fullName evidence="4">Probable glycine dehydrogenase (decarboxylating) subunit 1</fullName>
        <ecNumber evidence="4">1.4.4.2</ecNumber>
    </recommendedName>
    <alternativeName>
        <fullName evidence="4">Glycine cleavage system P-protein subunit 1</fullName>
    </alternativeName>
    <alternativeName>
        <fullName evidence="4">Glycine decarboxylase subunit 1</fullName>
    </alternativeName>
    <alternativeName>
        <fullName evidence="4">Glycine dehydrogenase (aminomethyl-transferring) subunit 1</fullName>
    </alternativeName>
</protein>
<dbReference type="InterPro" id="IPR049315">
    <property type="entry name" value="GDC-P_N"/>
</dbReference>
<reference evidence="6 7" key="1">
    <citation type="journal article" date="2011" name="EMBO J.">
        <title>Structural diversity of bacterial flagellar motors.</title>
        <authorList>
            <person name="Chen S."/>
            <person name="Beeby M."/>
            <person name="Murphy G.E."/>
            <person name="Leadbetter J.R."/>
            <person name="Hendrixson D.R."/>
            <person name="Briegel A."/>
            <person name="Li Z."/>
            <person name="Shi J."/>
            <person name="Tocheva E.I."/>
            <person name="Muller A."/>
            <person name="Dobro M.J."/>
            <person name="Jensen G.J."/>
        </authorList>
    </citation>
    <scope>NUCLEOTIDE SEQUENCE [LARGE SCALE GENOMIC DNA]</scope>
    <source>
        <strain evidence="6 7">DSM 6540</strain>
    </source>
</reference>
<comment type="similarity">
    <text evidence="4">Belongs to the GcvP family. N-terminal subunit subfamily.</text>
</comment>
<dbReference type="OrthoDB" id="9771867at2"/>
<dbReference type="InterPro" id="IPR020581">
    <property type="entry name" value="GDC_P"/>
</dbReference>
<dbReference type="Proteomes" id="UP000003240">
    <property type="component" value="Unassembled WGS sequence"/>
</dbReference>
<dbReference type="GO" id="GO:0019464">
    <property type="term" value="P:glycine decarboxylation via glycine cleavage system"/>
    <property type="evidence" value="ECO:0007669"/>
    <property type="project" value="UniProtKB-UniRule"/>
</dbReference>
<dbReference type="RefSeq" id="WP_004099286.1">
    <property type="nucleotide sequence ID" value="NZ_AFGF01000243.1"/>
</dbReference>
<dbReference type="NCBIfam" id="NF001696">
    <property type="entry name" value="PRK00451.1"/>
    <property type="match status" value="1"/>
</dbReference>
<dbReference type="PANTHER" id="PTHR42806">
    <property type="entry name" value="GLYCINE CLEAVAGE SYSTEM P-PROTEIN"/>
    <property type="match status" value="1"/>
</dbReference>
<dbReference type="InterPro" id="IPR015421">
    <property type="entry name" value="PyrdxlP-dep_Trfase_major"/>
</dbReference>
<evidence type="ECO:0000256" key="4">
    <source>
        <dbReference type="HAMAP-Rule" id="MF_00712"/>
    </source>
</evidence>
<dbReference type="AlphaFoldDB" id="F7NPH7"/>
<dbReference type="EMBL" id="AFGF01000243">
    <property type="protein sequence ID" value="EGO62057.1"/>
    <property type="molecule type" value="Genomic_DNA"/>
</dbReference>
<dbReference type="Gene3D" id="3.40.640.10">
    <property type="entry name" value="Type I PLP-dependent aspartate aminotransferase-like (Major domain)"/>
    <property type="match status" value="1"/>
</dbReference>